<gene>
    <name evidence="2" type="ORF">Sjap_009095</name>
</gene>
<dbReference type="Proteomes" id="UP001417504">
    <property type="component" value="Unassembled WGS sequence"/>
</dbReference>
<evidence type="ECO:0000313" key="3">
    <source>
        <dbReference type="Proteomes" id="UP001417504"/>
    </source>
</evidence>
<evidence type="ECO:0000313" key="2">
    <source>
        <dbReference type="EMBL" id="KAK9138501.1"/>
    </source>
</evidence>
<comment type="caution">
    <text evidence="2">The sequence shown here is derived from an EMBL/GenBank/DDBJ whole genome shotgun (WGS) entry which is preliminary data.</text>
</comment>
<keyword evidence="1" id="KW-0472">Membrane</keyword>
<keyword evidence="3" id="KW-1185">Reference proteome</keyword>
<organism evidence="2 3">
    <name type="scientific">Stephania japonica</name>
    <dbReference type="NCBI Taxonomy" id="461633"/>
    <lineage>
        <taxon>Eukaryota</taxon>
        <taxon>Viridiplantae</taxon>
        <taxon>Streptophyta</taxon>
        <taxon>Embryophyta</taxon>
        <taxon>Tracheophyta</taxon>
        <taxon>Spermatophyta</taxon>
        <taxon>Magnoliopsida</taxon>
        <taxon>Ranunculales</taxon>
        <taxon>Menispermaceae</taxon>
        <taxon>Menispermoideae</taxon>
        <taxon>Cissampelideae</taxon>
        <taxon>Stephania</taxon>
    </lineage>
</organism>
<sequence>MICWSSTLGIMYVFALVIVSIMQLLSCETLLSPILSSSSVTKLVIVVPTGNDHGIKGANCSTLLRSFKPSFTFLPNSSVVLSMISLHMMLGS</sequence>
<reference evidence="2 3" key="1">
    <citation type="submission" date="2024-01" db="EMBL/GenBank/DDBJ databases">
        <title>Genome assemblies of Stephania.</title>
        <authorList>
            <person name="Yang L."/>
        </authorList>
    </citation>
    <scope>NUCLEOTIDE SEQUENCE [LARGE SCALE GENOMIC DNA]</scope>
    <source>
        <strain evidence="2">QJT</strain>
        <tissue evidence="2">Leaf</tissue>
    </source>
</reference>
<dbReference type="EMBL" id="JBBNAE010000003">
    <property type="protein sequence ID" value="KAK9138501.1"/>
    <property type="molecule type" value="Genomic_DNA"/>
</dbReference>
<evidence type="ECO:0000256" key="1">
    <source>
        <dbReference type="SAM" id="Phobius"/>
    </source>
</evidence>
<protein>
    <submittedName>
        <fullName evidence="2">Uncharacterized protein</fullName>
    </submittedName>
</protein>
<name>A0AAP0JQS1_9MAGN</name>
<keyword evidence="1" id="KW-1133">Transmembrane helix</keyword>
<accession>A0AAP0JQS1</accession>
<keyword evidence="1" id="KW-0812">Transmembrane</keyword>
<feature type="transmembrane region" description="Helical" evidence="1">
    <location>
        <begin position="7"/>
        <end position="25"/>
    </location>
</feature>
<proteinExistence type="predicted"/>
<dbReference type="AlphaFoldDB" id="A0AAP0JQS1"/>